<keyword evidence="2" id="KW-1185">Reference proteome</keyword>
<accession>C7H5C8</accession>
<gene>
    <name evidence="1" type="ORF">FAEPRAA2165_01498</name>
</gene>
<dbReference type="AlphaFoldDB" id="C7H5C8"/>
<comment type="caution">
    <text evidence="1">The sequence shown here is derived from an EMBL/GenBank/DDBJ whole genome shotgun (WGS) entry which is preliminary data.</text>
</comment>
<evidence type="ECO:0000313" key="2">
    <source>
        <dbReference type="Proteomes" id="UP000004619"/>
    </source>
</evidence>
<reference evidence="1" key="1">
    <citation type="submission" date="2009-08" db="EMBL/GenBank/DDBJ databases">
        <authorList>
            <person name="Weinstock G."/>
            <person name="Sodergren E."/>
            <person name="Clifton S."/>
            <person name="Fulton L."/>
            <person name="Fulton B."/>
            <person name="Courtney L."/>
            <person name="Fronick C."/>
            <person name="Harrison M."/>
            <person name="Strong C."/>
            <person name="Farmer C."/>
            <person name="Delahaunty K."/>
            <person name="Markovic C."/>
            <person name="Hall O."/>
            <person name="Minx P."/>
            <person name="Tomlinson C."/>
            <person name="Mitreva M."/>
            <person name="Nelson J."/>
            <person name="Hou S."/>
            <person name="Wollam A."/>
            <person name="Pepin K.H."/>
            <person name="Johnson M."/>
            <person name="Bhonagiri V."/>
            <person name="Nash W.E."/>
            <person name="Warren W."/>
            <person name="Chinwalla A."/>
            <person name="Mardis E.R."/>
            <person name="Wilson R.K."/>
        </authorList>
    </citation>
    <scope>NUCLEOTIDE SEQUENCE [LARGE SCALE GENOMIC DNA]</scope>
    <source>
        <strain evidence="1">A2-165</strain>
    </source>
</reference>
<dbReference type="HOGENOM" id="CLU_3233864_0_0_9"/>
<dbReference type="Proteomes" id="UP000004619">
    <property type="component" value="Unassembled WGS sequence"/>
</dbReference>
<sequence length="43" mass="5035">MAYRSFPQWEIMAFVAFCLEEFASALQEKYNRETHTRTGTVSS</sequence>
<evidence type="ECO:0000313" key="1">
    <source>
        <dbReference type="EMBL" id="EEU96909.1"/>
    </source>
</evidence>
<proteinExistence type="predicted"/>
<dbReference type="EMBL" id="ACOP02000042">
    <property type="protein sequence ID" value="EEU96909.1"/>
    <property type="molecule type" value="Genomic_DNA"/>
</dbReference>
<name>C7H5C8_FAED2</name>
<organism evidence="1 2">
    <name type="scientific">Faecalibacterium duncaniae (strain DSM 17677 / JCM 31915 / A2-165)</name>
    <name type="common">Faecalibacterium prausnitzii</name>
    <dbReference type="NCBI Taxonomy" id="411483"/>
    <lineage>
        <taxon>Bacteria</taxon>
        <taxon>Bacillati</taxon>
        <taxon>Bacillota</taxon>
        <taxon>Clostridia</taxon>
        <taxon>Eubacteriales</taxon>
        <taxon>Oscillospiraceae</taxon>
        <taxon>Faecalibacterium</taxon>
    </lineage>
</organism>
<dbReference type="STRING" id="411483.FAEPRAA2165_01498"/>
<protein>
    <submittedName>
        <fullName evidence="1">Uncharacterized protein</fullName>
    </submittedName>
</protein>